<dbReference type="InterPro" id="IPR029149">
    <property type="entry name" value="Creatin/AminoP/Spt16_N"/>
</dbReference>
<dbReference type="SUPFAM" id="SSF53092">
    <property type="entry name" value="Creatinase/prolidase N-terminal domain"/>
    <property type="match status" value="1"/>
</dbReference>
<dbReference type="Pfam" id="PF01321">
    <property type="entry name" value="Creatinase_N"/>
    <property type="match status" value="1"/>
</dbReference>
<evidence type="ECO:0000313" key="5">
    <source>
        <dbReference type="Proteomes" id="UP001062165"/>
    </source>
</evidence>
<organism evidence="4 5">
    <name type="scientific">Reichenbachiella carrageenanivorans</name>
    <dbReference type="NCBI Taxonomy" id="2979869"/>
    <lineage>
        <taxon>Bacteria</taxon>
        <taxon>Pseudomonadati</taxon>
        <taxon>Bacteroidota</taxon>
        <taxon>Cytophagia</taxon>
        <taxon>Cytophagales</taxon>
        <taxon>Reichenbachiellaceae</taxon>
        <taxon>Reichenbachiella</taxon>
    </lineage>
</organism>
<sequence>MNRRKFIENSALAGSALALVGTTACASEAPTTASKLNLKPMTDGVEFINTQDRIQRVEKASRLMQKNGFDAIFIESGTSLDYFSGIQWWASERMTGLLLFSDGTIQYVCPAFEQERLHEKITIKGEIYIWQEHESPFALVAKLIKDKGHALGTLGIEENVRFFQSDGIAAHLPQATIINAKPITAGCRAIKTRKELALMKKANEITLEGYRIGFSKLKEGMSQYDLSATVAEACSALGATDAGWAGSMFGAFTAFPHGSKTAQQLKEGDLVLIDGGCKLDGYQADITRTTIFGKPSQRQQDIWNIVKEAQTAVYEQAKAGVPCELLDATARAIVNKYGFGGGYENFFHRVGHGIGMDFHEWEYLVKGNQTIMQPGMCFSNEPGIYIYGELGVRLEDCFYITEDGYEAFTPQSPSIENPI</sequence>
<dbReference type="SUPFAM" id="SSF55920">
    <property type="entry name" value="Creatinase/aminopeptidase"/>
    <property type="match status" value="1"/>
</dbReference>
<accession>A0ABY6CYC6</accession>
<dbReference type="Pfam" id="PF00557">
    <property type="entry name" value="Peptidase_M24"/>
    <property type="match status" value="1"/>
</dbReference>
<dbReference type="InterPro" id="IPR000587">
    <property type="entry name" value="Creatinase_N"/>
</dbReference>
<gene>
    <name evidence="4" type="ORF">N7E81_16340</name>
</gene>
<feature type="signal peptide" evidence="1">
    <location>
        <begin position="1"/>
        <end position="26"/>
    </location>
</feature>
<dbReference type="PANTHER" id="PTHR46112">
    <property type="entry name" value="AMINOPEPTIDASE"/>
    <property type="match status" value="1"/>
</dbReference>
<evidence type="ECO:0000259" key="2">
    <source>
        <dbReference type="Pfam" id="PF00557"/>
    </source>
</evidence>
<feature type="domain" description="Creatinase N-terminal" evidence="3">
    <location>
        <begin position="56"/>
        <end position="190"/>
    </location>
</feature>
<dbReference type="InterPro" id="IPR036005">
    <property type="entry name" value="Creatinase/aminopeptidase-like"/>
</dbReference>
<evidence type="ECO:0000259" key="3">
    <source>
        <dbReference type="Pfam" id="PF01321"/>
    </source>
</evidence>
<keyword evidence="1" id="KW-0732">Signal</keyword>
<feature type="domain" description="Peptidase M24" evidence="2">
    <location>
        <begin position="198"/>
        <end position="402"/>
    </location>
</feature>
<name>A0ABY6CYC6_9BACT</name>
<dbReference type="Gene3D" id="3.90.230.10">
    <property type="entry name" value="Creatinase/methionine aminopeptidase superfamily"/>
    <property type="match status" value="1"/>
</dbReference>
<dbReference type="Gene3D" id="3.40.350.10">
    <property type="entry name" value="Creatinase/prolidase N-terminal domain"/>
    <property type="match status" value="1"/>
</dbReference>
<dbReference type="PROSITE" id="PS51257">
    <property type="entry name" value="PROKAR_LIPOPROTEIN"/>
    <property type="match status" value="1"/>
</dbReference>
<dbReference type="Proteomes" id="UP001062165">
    <property type="component" value="Chromosome"/>
</dbReference>
<feature type="chain" id="PRO_5046604580" evidence="1">
    <location>
        <begin position="27"/>
        <end position="419"/>
    </location>
</feature>
<proteinExistence type="predicted"/>
<evidence type="ECO:0000256" key="1">
    <source>
        <dbReference type="SAM" id="SignalP"/>
    </source>
</evidence>
<dbReference type="RefSeq" id="WP_263050670.1">
    <property type="nucleotide sequence ID" value="NZ_CP106735.1"/>
</dbReference>
<dbReference type="InterPro" id="IPR000994">
    <property type="entry name" value="Pept_M24"/>
</dbReference>
<dbReference type="PANTHER" id="PTHR46112:SF3">
    <property type="entry name" value="AMINOPEPTIDASE YPDF"/>
    <property type="match status" value="1"/>
</dbReference>
<evidence type="ECO:0000313" key="4">
    <source>
        <dbReference type="EMBL" id="UXX78926.1"/>
    </source>
</evidence>
<dbReference type="EMBL" id="CP106735">
    <property type="protein sequence ID" value="UXX78926.1"/>
    <property type="molecule type" value="Genomic_DNA"/>
</dbReference>
<reference evidence="4" key="1">
    <citation type="submission" date="2022-10" db="EMBL/GenBank/DDBJ databases">
        <title>Comparative genomics and taxonomic characterization of three novel marine species of genus Reichenbachiella exhibiting antioxidant and polysaccharide degradation activities.</title>
        <authorList>
            <person name="Muhammad N."/>
            <person name="Lee Y.-J."/>
            <person name="Ko J."/>
            <person name="Kim S.-G."/>
        </authorList>
    </citation>
    <scope>NUCLEOTIDE SEQUENCE</scope>
    <source>
        <strain evidence="4">Wsw4-B4</strain>
    </source>
</reference>
<protein>
    <submittedName>
        <fullName evidence="4">Xaa-Pro peptidase family protein</fullName>
    </submittedName>
</protein>
<keyword evidence="5" id="KW-1185">Reference proteome</keyword>
<dbReference type="InterPro" id="IPR050659">
    <property type="entry name" value="Peptidase_M24B"/>
</dbReference>